<dbReference type="PROSITE" id="PS00606">
    <property type="entry name" value="KS3_1"/>
    <property type="match status" value="1"/>
</dbReference>
<dbReference type="InterPro" id="IPR049551">
    <property type="entry name" value="PKS_DH_C"/>
</dbReference>
<keyword evidence="9" id="KW-0472">Membrane</keyword>
<feature type="active site" description="Proton donor; for dehydratase activity" evidence="8">
    <location>
        <position position="1198"/>
    </location>
</feature>
<keyword evidence="6" id="KW-0511">Multifunctional enzyme</keyword>
<dbReference type="CDD" id="cd00833">
    <property type="entry name" value="PKS"/>
    <property type="match status" value="1"/>
</dbReference>
<dbReference type="GO" id="GO:0004315">
    <property type="term" value="F:3-oxoacyl-[acyl-carrier-protein] synthase activity"/>
    <property type="evidence" value="ECO:0007669"/>
    <property type="project" value="InterPro"/>
</dbReference>
<dbReference type="CDD" id="cd05195">
    <property type="entry name" value="enoyl_red"/>
    <property type="match status" value="1"/>
</dbReference>
<dbReference type="VEuPathDB" id="FungiDB:C8Q69DRAFT_502132"/>
<evidence type="ECO:0000256" key="6">
    <source>
        <dbReference type="ARBA" id="ARBA00023268"/>
    </source>
</evidence>
<dbReference type="InterPro" id="IPR050091">
    <property type="entry name" value="PKS_NRPS_Biosynth_Enz"/>
</dbReference>
<feature type="region of interest" description="C-terminal hotdog fold" evidence="8">
    <location>
        <begin position="1127"/>
        <end position="1286"/>
    </location>
</feature>
<dbReference type="InterPro" id="IPR032821">
    <property type="entry name" value="PKS_assoc"/>
</dbReference>
<dbReference type="InterPro" id="IPR036736">
    <property type="entry name" value="ACP-like_sf"/>
</dbReference>
<dbReference type="Proteomes" id="UP000283841">
    <property type="component" value="Unassembled WGS sequence"/>
</dbReference>
<dbReference type="InterPro" id="IPR020843">
    <property type="entry name" value="ER"/>
</dbReference>
<dbReference type="GO" id="GO:0006633">
    <property type="term" value="P:fatty acid biosynthetic process"/>
    <property type="evidence" value="ECO:0007669"/>
    <property type="project" value="InterPro"/>
</dbReference>
<dbReference type="InterPro" id="IPR057326">
    <property type="entry name" value="KR_dom"/>
</dbReference>
<dbReference type="InterPro" id="IPR014030">
    <property type="entry name" value="Ketoacyl_synth_N"/>
</dbReference>
<dbReference type="InterPro" id="IPR011032">
    <property type="entry name" value="GroES-like_sf"/>
</dbReference>
<dbReference type="InterPro" id="IPR013154">
    <property type="entry name" value="ADH-like_N"/>
</dbReference>
<evidence type="ECO:0000259" key="10">
    <source>
        <dbReference type="PROSITE" id="PS50075"/>
    </source>
</evidence>
<keyword evidence="5" id="KW-0560">Oxidoreductase</keyword>
<dbReference type="InterPro" id="IPR036291">
    <property type="entry name" value="NAD(P)-bd_dom_sf"/>
</dbReference>
<dbReference type="SMART" id="SM00826">
    <property type="entry name" value="PKS_DH"/>
    <property type="match status" value="1"/>
</dbReference>
<dbReference type="PROSITE" id="PS52004">
    <property type="entry name" value="KS3_2"/>
    <property type="match status" value="1"/>
</dbReference>
<dbReference type="Pfam" id="PF08240">
    <property type="entry name" value="ADH_N"/>
    <property type="match status" value="1"/>
</dbReference>
<evidence type="ECO:0000256" key="5">
    <source>
        <dbReference type="ARBA" id="ARBA00023002"/>
    </source>
</evidence>
<protein>
    <submittedName>
        <fullName evidence="13">Polyketide synthase</fullName>
    </submittedName>
</protein>
<feature type="transmembrane region" description="Helical" evidence="9">
    <location>
        <begin position="2452"/>
        <end position="2474"/>
    </location>
</feature>
<dbReference type="CDD" id="cd05274">
    <property type="entry name" value="KR_FAS_SDR_x"/>
    <property type="match status" value="1"/>
</dbReference>
<dbReference type="InterPro" id="IPR018201">
    <property type="entry name" value="Ketoacyl_synth_AS"/>
</dbReference>
<feature type="domain" description="Ketosynthase family 3 (KS3)" evidence="11">
    <location>
        <begin position="53"/>
        <end position="476"/>
    </location>
</feature>
<dbReference type="InterPro" id="IPR016039">
    <property type="entry name" value="Thiolase-like"/>
</dbReference>
<dbReference type="SUPFAM" id="SSF47336">
    <property type="entry name" value="ACP-like"/>
    <property type="match status" value="1"/>
</dbReference>
<dbReference type="Pfam" id="PF02801">
    <property type="entry name" value="Ketoacyl-synt_C"/>
    <property type="match status" value="1"/>
</dbReference>
<keyword evidence="14" id="KW-1185">Reference proteome</keyword>
<evidence type="ECO:0000256" key="3">
    <source>
        <dbReference type="ARBA" id="ARBA00022679"/>
    </source>
</evidence>
<dbReference type="Gene3D" id="3.90.180.10">
    <property type="entry name" value="Medium-chain alcohol dehydrogenases, catalytic domain"/>
    <property type="match status" value="1"/>
</dbReference>
<keyword evidence="4" id="KW-0521">NADP</keyword>
<evidence type="ECO:0000259" key="11">
    <source>
        <dbReference type="PROSITE" id="PS52004"/>
    </source>
</evidence>
<keyword evidence="3" id="KW-0808">Transferase</keyword>
<dbReference type="Pfam" id="PF14765">
    <property type="entry name" value="PS-DH"/>
    <property type="match status" value="1"/>
</dbReference>
<dbReference type="Pfam" id="PF13602">
    <property type="entry name" value="ADH_zinc_N_2"/>
    <property type="match status" value="1"/>
</dbReference>
<dbReference type="PROSITE" id="PS52019">
    <property type="entry name" value="PKS_MFAS_DH"/>
    <property type="match status" value="1"/>
</dbReference>
<dbReference type="PANTHER" id="PTHR43775">
    <property type="entry name" value="FATTY ACID SYNTHASE"/>
    <property type="match status" value="1"/>
</dbReference>
<dbReference type="Pfam" id="PF21089">
    <property type="entry name" value="PKS_DH_N"/>
    <property type="match status" value="1"/>
</dbReference>
<dbReference type="InterPro" id="IPR016035">
    <property type="entry name" value="Acyl_Trfase/lysoPLipase"/>
</dbReference>
<dbReference type="InterPro" id="IPR009081">
    <property type="entry name" value="PP-bd_ACP"/>
</dbReference>
<evidence type="ECO:0000313" key="13">
    <source>
        <dbReference type="EMBL" id="RWQ91363.1"/>
    </source>
</evidence>
<dbReference type="InterPro" id="IPR014031">
    <property type="entry name" value="Ketoacyl_synth_C"/>
</dbReference>
<dbReference type="SMART" id="SM00825">
    <property type="entry name" value="PKS_KS"/>
    <property type="match status" value="1"/>
</dbReference>
<dbReference type="InterPro" id="IPR014043">
    <property type="entry name" value="Acyl_transferase_dom"/>
</dbReference>
<evidence type="ECO:0000256" key="8">
    <source>
        <dbReference type="PROSITE-ProRule" id="PRU01363"/>
    </source>
</evidence>
<dbReference type="GO" id="GO:0044550">
    <property type="term" value="P:secondary metabolite biosynthetic process"/>
    <property type="evidence" value="ECO:0007669"/>
    <property type="project" value="UniProtKB-ARBA"/>
</dbReference>
<dbReference type="Gene3D" id="3.40.50.720">
    <property type="entry name" value="NAD(P)-binding Rossmann-like Domain"/>
    <property type="match status" value="2"/>
</dbReference>
<name>A0A443HHQ7_BYSSP</name>
<dbReference type="SMART" id="SM00829">
    <property type="entry name" value="PKS_ER"/>
    <property type="match status" value="1"/>
</dbReference>
<dbReference type="SMART" id="SM00827">
    <property type="entry name" value="PKS_AT"/>
    <property type="match status" value="1"/>
</dbReference>
<dbReference type="PANTHER" id="PTHR43775:SF50">
    <property type="entry name" value="HIGHLY REDUCING POLYKETIDE SYNTHASE SRDA"/>
    <property type="match status" value="1"/>
</dbReference>
<dbReference type="InterPro" id="IPR056501">
    <property type="entry name" value="NAD-bd_HRPKS_sdrA"/>
</dbReference>
<feature type="active site" description="Proton acceptor; for dehydratase activity" evidence="8">
    <location>
        <position position="1009"/>
    </location>
</feature>
<keyword evidence="9" id="KW-0812">Transmembrane</keyword>
<keyword evidence="2" id="KW-0597">Phosphoprotein</keyword>
<gene>
    <name evidence="13" type="ORF">C8Q69DRAFT_502132</name>
</gene>
<keyword evidence="1" id="KW-0596">Phosphopantetheine</keyword>
<dbReference type="PROSITE" id="PS50075">
    <property type="entry name" value="CARRIER"/>
    <property type="match status" value="1"/>
</dbReference>
<evidence type="ECO:0000256" key="1">
    <source>
        <dbReference type="ARBA" id="ARBA00022450"/>
    </source>
</evidence>
<dbReference type="SUPFAM" id="SSF53901">
    <property type="entry name" value="Thiolase-like"/>
    <property type="match status" value="1"/>
</dbReference>
<evidence type="ECO:0000256" key="7">
    <source>
        <dbReference type="ARBA" id="ARBA00023315"/>
    </source>
</evidence>
<dbReference type="SUPFAM" id="SSF52151">
    <property type="entry name" value="FabD/lysophospholipase-like"/>
    <property type="match status" value="1"/>
</dbReference>
<dbReference type="EMBL" id="RCNU01000021">
    <property type="protein sequence ID" value="RWQ91363.1"/>
    <property type="molecule type" value="Genomic_DNA"/>
</dbReference>
<dbReference type="InterPro" id="IPR020807">
    <property type="entry name" value="PKS_DH"/>
</dbReference>
<evidence type="ECO:0000256" key="9">
    <source>
        <dbReference type="SAM" id="Phobius"/>
    </source>
</evidence>
<dbReference type="SUPFAM" id="SSF50129">
    <property type="entry name" value="GroES-like"/>
    <property type="match status" value="1"/>
</dbReference>
<dbReference type="RefSeq" id="XP_028481008.1">
    <property type="nucleotide sequence ID" value="XM_028632383.1"/>
</dbReference>
<feature type="region of interest" description="N-terminal hotdog fold" evidence="8">
    <location>
        <begin position="977"/>
        <end position="1115"/>
    </location>
</feature>
<dbReference type="Pfam" id="PF00109">
    <property type="entry name" value="ketoacyl-synt"/>
    <property type="match status" value="1"/>
</dbReference>
<dbReference type="InterPro" id="IPR049552">
    <property type="entry name" value="PKS_DH_N"/>
</dbReference>
<dbReference type="Gene3D" id="3.30.70.3290">
    <property type="match status" value="1"/>
</dbReference>
<feature type="domain" description="PKS/mFAS DH" evidence="12">
    <location>
        <begin position="977"/>
        <end position="1286"/>
    </location>
</feature>
<comment type="caution">
    <text evidence="13">The sequence shown here is derived from an EMBL/GenBank/DDBJ whole genome shotgun (WGS) entry which is preliminary data.</text>
</comment>
<dbReference type="Gene3D" id="1.10.1200.10">
    <property type="entry name" value="ACP-like"/>
    <property type="match status" value="1"/>
</dbReference>
<dbReference type="Pfam" id="PF00698">
    <property type="entry name" value="Acyl_transf_1"/>
    <property type="match status" value="1"/>
</dbReference>
<dbReference type="InterPro" id="IPR042104">
    <property type="entry name" value="PKS_dehydratase_sf"/>
</dbReference>
<dbReference type="SUPFAM" id="SSF51735">
    <property type="entry name" value="NAD(P)-binding Rossmann-fold domains"/>
    <property type="match status" value="2"/>
</dbReference>
<evidence type="ECO:0000259" key="12">
    <source>
        <dbReference type="PROSITE" id="PS52019"/>
    </source>
</evidence>
<dbReference type="SMART" id="SM00822">
    <property type="entry name" value="PKS_KR"/>
    <property type="match status" value="1"/>
</dbReference>
<dbReference type="Gene3D" id="3.10.129.110">
    <property type="entry name" value="Polyketide synthase dehydratase"/>
    <property type="match status" value="1"/>
</dbReference>
<dbReference type="STRING" id="264951.A0A443HHQ7"/>
<sequence>MGSIGVTESSPLERLNRPIAVKQPNGFAAMPLGDAMTPDSSLSKTLQTDGLNYDPVVIVGMACRLPGGVNSPDDFWEMLVNERTGRCKVPKERFNVDGFFHPEGDRSGVMNTEGGYFLQEDPRQFENSFFGINNLEATYMDPQQRKLLEVVYECFESSGATLSGIAGANIGVYVGNFTVDFQTMQARDPESLHRYSATGSCTAILSNRVSYIFDLRGPSYTLDTACSSSIYCLHNAARALISGECDGAIVAGANLITGPEQHLGTSKGGVLSPTSTCHTFDASADGYGRAEGVSALYLKRLSAAIKDSDPIRAVIRGTAINANGKTSGITQPSVSGQEEVIRKAYRMAGLTVRDTDYVECHGTGTAVGDPMEVEGLSRVFQGSDRHYPLLIGANKTNVGHSEAASGITAIIKCVLAFEKLSIPATVGLTKLNPKLHLDEWNMQIVTKATNWPSPIHRASINSFGFGGANAHAIIDSVETALPGFTAARSSKDRLEDYTKTYLLPLSASTAEALEARVKDLGASLSVHKHDFRDLCYTLANRRSNLSKKGYVLASPREAKNQLVTEGTLVTAKRPIPKYELGFIFTGQGAQWPEMGKELLKKSSIYKVTIDYLDHILQNLPDAPTWSIKSMLMEPASSSKVAEAQYSQPLCTAVQIGIVEILRTWRITPNVVVGHSSGEIAAAFAAGLISAAQAIVVAYYRGLAVSHATSEGAMLALGTGPGRASKFIEELSLGGKVVIACVNSPESVTVSGSIYGIDILHKEAERSGVFARRLQTGGKAYHSYMMAEIGDEYEQLVRKAWPSLPTVELERNRLSDGSISLFSSVGSDGPRSYSGNSTAALEADYWRKNLENSVQFNDAVQNILETGKYHLVEIGPHSALQLPIKQIRTSLKLSEEQLPYNASLVRGKDADTCLKTLAGALYLSGHELDFLGVNGIDVPESQLSVIHNLPPYHWSYTQLLWRESRLSSDLRSRRHIRHELLGSEMAAGNGIDRVWRNILKPNEIPWLEDHKLESQVVFPAAGYIAMAIEAISQIQGITESQTTRPSFTVRNVNIASALTVSLDEQQQTELFTVMAPEKISKAMMSKSWYEFSVSSMQEGTSVVHCTGNIKVSTATTCSIMSPIDTSNYEKWSMGPWYKKLAEAGLNFGPAFQSLIAMETDRARANPAALSTTILRQRVPRTTQSKFPGTYYAVHPLTIDSCLQASIMGGTAGNLDSLRAYLPVFLDHCQIAVPNPKTVDLDSSVHSISESTGFGTKTINAELKDQAGAPVISMSGVRLSLYTGQMEKGDESGETGRHPCLRVVWKPDIARLNSNTDKTSLEKYIMRFLRDHPALAENVKIGVISALVDLVGHKNPNIRVLELGTGCSCKTKSWLDLLNKSTDFPRVRVWDTGVLLDNGQLSIMSNDTTKVDWEAATKAKYDVLLLPHEEKSNISLFTQKLADILNEQGVIISRDHNVSSKVLTKAKYSVFDLFSGVTFAVAPQSTGQLSGKEIVLLENLTTPSKLAIALQKHMAKLPGVTGTKYMRLNDVPENKVWGQSSIIISLLEIETPFLPTMTQEEMELLRRITDTAITLIWLSGASTLNGTSPDLTLANGLSRALMLEQPALRFVTLDIGSLSAEEDAHPTVCTQVEKTCFEEDVVGDKEFVLHDSLLHVSRFVPDPILNGLFQQREGQEVEMMTLQNATPAHLAIKRVGITDTIYFQQEAEPLTQSSLPAGYVDVDIKAVSLNAKDIYTLSGKVETRRGTTAIEFSGVIQAVAEDVIHLAPGDRVVVLAPNHFRTTERVPAWACLKMLPNERFDVMPTLPAIYSTALYALDDRAHLKAGETILVHSGAGAFGSAAIAIAQQRGAIVYTTVSTEEKKDYLVNELDVPRENIFASRDDSFVQGVLTATKGRGVDVVVNSLTGDLLHATWQCCANFGRFVEVGKRDIVDAGKLDMRVFLRNVTFTAFDLTELYYHENKFYRDILINKFGEALELYRAGKIKPVPITTFDVSEITQAYRYFSTKNRVGKVVISLENPQSVVQAVPAKYLSTFDANKSYLLVGCLGGLGRSLSRWMFIRGARHFTFLGRSGCDKPAARELVDNLRGLGAIVQVVRGDVVDREAVEAAMTACPKPVGGVIQAAMGLNEALFSRMSHKAWHTGIQPKWRGSWNLHEALEGRDDQLDFFVLTSSVSGSVGTATESNYCSANGFLDAFSRYRQNIGKPIVSIGLGMISEVGYLHENPEIEALLLRKGIQPLNESEFLQVLDLALAQHRVQEQKVPVPGLEYDRLAISHILTGLEPHGIRKLLDQGFDVNNGTMQDPRCLLLSCALQSPSKGEEQTVQSAQGAAWAQELPPAIVKGMGAEAVNMATLNEGVVHLVCKRFSNLLLLTQDKIDTAKSITSYGMDSMIAAEFRSWFYSVFKVDIPFLEVLSPSSTLQSLSDMVQQKLRIAMMRSSSASFFYQLIVSCGKIILYLVGLALQILFIGELTFALASISSLKGFIWYNLADVQCLRKPKQEFKE</sequence>
<dbReference type="Pfam" id="PF16197">
    <property type="entry name" value="KAsynt_C_assoc"/>
    <property type="match status" value="1"/>
</dbReference>
<evidence type="ECO:0000256" key="4">
    <source>
        <dbReference type="ARBA" id="ARBA00022857"/>
    </source>
</evidence>
<dbReference type="GeneID" id="39601660"/>
<dbReference type="GO" id="GO:0004312">
    <property type="term" value="F:fatty acid synthase activity"/>
    <property type="evidence" value="ECO:0007669"/>
    <property type="project" value="TreeGrafter"/>
</dbReference>
<dbReference type="InterPro" id="IPR001227">
    <property type="entry name" value="Ac_transferase_dom_sf"/>
</dbReference>
<dbReference type="Pfam" id="PF23114">
    <property type="entry name" value="NAD-bd_HRPKS_sdrA"/>
    <property type="match status" value="1"/>
</dbReference>
<evidence type="ECO:0000256" key="2">
    <source>
        <dbReference type="ARBA" id="ARBA00022553"/>
    </source>
</evidence>
<accession>A0A443HHQ7</accession>
<proteinExistence type="predicted"/>
<dbReference type="InterPro" id="IPR013968">
    <property type="entry name" value="PKS_KR"/>
</dbReference>
<feature type="domain" description="Carrier" evidence="10">
    <location>
        <begin position="2351"/>
        <end position="2429"/>
    </location>
</feature>
<dbReference type="InterPro" id="IPR020841">
    <property type="entry name" value="PKS_Beta-ketoAc_synthase_dom"/>
</dbReference>
<dbReference type="InterPro" id="IPR016036">
    <property type="entry name" value="Malonyl_transacylase_ACP-bd"/>
</dbReference>
<evidence type="ECO:0000313" key="14">
    <source>
        <dbReference type="Proteomes" id="UP000283841"/>
    </source>
</evidence>
<dbReference type="Pfam" id="PF08659">
    <property type="entry name" value="KR"/>
    <property type="match status" value="1"/>
</dbReference>
<dbReference type="SUPFAM" id="SSF55048">
    <property type="entry name" value="Probable ACP-binding domain of malonyl-CoA ACP transacylase"/>
    <property type="match status" value="1"/>
</dbReference>
<reference evidence="13 14" key="1">
    <citation type="journal article" date="2018" name="Front. Microbiol.">
        <title>Genomic and genetic insights into a cosmopolitan fungus, Paecilomyces variotii (Eurotiales).</title>
        <authorList>
            <person name="Urquhart A.S."/>
            <person name="Mondo S.J."/>
            <person name="Makela M.R."/>
            <person name="Hane J.K."/>
            <person name="Wiebenga A."/>
            <person name="He G."/>
            <person name="Mihaltcheva S."/>
            <person name="Pangilinan J."/>
            <person name="Lipzen A."/>
            <person name="Barry K."/>
            <person name="de Vries R.P."/>
            <person name="Grigoriev I.V."/>
            <person name="Idnurm A."/>
        </authorList>
    </citation>
    <scope>NUCLEOTIDE SEQUENCE [LARGE SCALE GENOMIC DNA]</scope>
    <source>
        <strain evidence="13 14">CBS 101075</strain>
    </source>
</reference>
<dbReference type="GO" id="GO:0016491">
    <property type="term" value="F:oxidoreductase activity"/>
    <property type="evidence" value="ECO:0007669"/>
    <property type="project" value="UniProtKB-KW"/>
</dbReference>
<organism evidence="13 14">
    <name type="scientific">Byssochlamys spectabilis</name>
    <name type="common">Paecilomyces variotii</name>
    <dbReference type="NCBI Taxonomy" id="264951"/>
    <lineage>
        <taxon>Eukaryota</taxon>
        <taxon>Fungi</taxon>
        <taxon>Dikarya</taxon>
        <taxon>Ascomycota</taxon>
        <taxon>Pezizomycotina</taxon>
        <taxon>Eurotiomycetes</taxon>
        <taxon>Eurotiomycetidae</taxon>
        <taxon>Eurotiales</taxon>
        <taxon>Thermoascaceae</taxon>
        <taxon>Paecilomyces</taxon>
    </lineage>
</organism>
<dbReference type="InterPro" id="IPR049900">
    <property type="entry name" value="PKS_mFAS_DH"/>
</dbReference>
<keyword evidence="7" id="KW-0012">Acyltransferase</keyword>
<keyword evidence="9" id="KW-1133">Transmembrane helix</keyword>
<dbReference type="Gene3D" id="3.40.366.10">
    <property type="entry name" value="Malonyl-Coenzyme A Acyl Carrier Protein, domain 2"/>
    <property type="match status" value="1"/>
</dbReference>
<dbReference type="Gene3D" id="3.40.47.10">
    <property type="match status" value="1"/>
</dbReference>
<dbReference type="Pfam" id="PF00550">
    <property type="entry name" value="PP-binding"/>
    <property type="match status" value="1"/>
</dbReference>